<dbReference type="STRING" id="3818.A0A445CBN5"/>
<comment type="caution">
    <text evidence="5">The sequence shown here is derived from an EMBL/GenBank/DDBJ whole genome shotgun (WGS) entry which is preliminary data.</text>
</comment>
<dbReference type="PANTHER" id="PTHR31973:SF187">
    <property type="entry name" value="MUTATOR TRANSPOSASE MUDRA PROTEIN"/>
    <property type="match status" value="1"/>
</dbReference>
<dbReference type="GO" id="GO:0003676">
    <property type="term" value="F:nucleic acid binding"/>
    <property type="evidence" value="ECO:0007669"/>
    <property type="project" value="InterPro"/>
</dbReference>
<keyword evidence="1" id="KW-0479">Metal-binding</keyword>
<evidence type="ECO:0000256" key="2">
    <source>
        <dbReference type="SAM" id="MobiDB-lite"/>
    </source>
</evidence>
<dbReference type="Proteomes" id="UP000289738">
    <property type="component" value="Chromosome A07"/>
</dbReference>
<feature type="compositionally biased region" description="Basic and acidic residues" evidence="2">
    <location>
        <begin position="233"/>
        <end position="244"/>
    </location>
</feature>
<dbReference type="PROSITE" id="PS50158">
    <property type="entry name" value="ZF_CCHC"/>
    <property type="match status" value="1"/>
</dbReference>
<dbReference type="InterPro" id="IPR007527">
    <property type="entry name" value="Znf_SWIM"/>
</dbReference>
<gene>
    <name evidence="5" type="ORF">Ahy_A07g034347</name>
</gene>
<reference evidence="5 6" key="1">
    <citation type="submission" date="2019-01" db="EMBL/GenBank/DDBJ databases">
        <title>Sequencing of cultivated peanut Arachis hypogaea provides insights into genome evolution and oil improvement.</title>
        <authorList>
            <person name="Chen X."/>
        </authorList>
    </citation>
    <scope>NUCLEOTIDE SEQUENCE [LARGE SCALE GENOMIC DNA]</scope>
    <source>
        <strain evidence="6">cv. Fuhuasheng</strain>
        <tissue evidence="5">Leaves</tissue>
    </source>
</reference>
<dbReference type="PROSITE" id="PS50966">
    <property type="entry name" value="ZF_SWIM"/>
    <property type="match status" value="1"/>
</dbReference>
<dbReference type="PANTHER" id="PTHR31973">
    <property type="entry name" value="POLYPROTEIN, PUTATIVE-RELATED"/>
    <property type="match status" value="1"/>
</dbReference>
<evidence type="ECO:0000313" key="5">
    <source>
        <dbReference type="EMBL" id="RYR48328.1"/>
    </source>
</evidence>
<dbReference type="InterPro" id="IPR001878">
    <property type="entry name" value="Znf_CCHC"/>
</dbReference>
<organism evidence="5 6">
    <name type="scientific">Arachis hypogaea</name>
    <name type="common">Peanut</name>
    <dbReference type="NCBI Taxonomy" id="3818"/>
    <lineage>
        <taxon>Eukaryota</taxon>
        <taxon>Viridiplantae</taxon>
        <taxon>Streptophyta</taxon>
        <taxon>Embryophyta</taxon>
        <taxon>Tracheophyta</taxon>
        <taxon>Spermatophyta</taxon>
        <taxon>Magnoliopsida</taxon>
        <taxon>eudicotyledons</taxon>
        <taxon>Gunneridae</taxon>
        <taxon>Pentapetalae</taxon>
        <taxon>rosids</taxon>
        <taxon>fabids</taxon>
        <taxon>Fabales</taxon>
        <taxon>Fabaceae</taxon>
        <taxon>Papilionoideae</taxon>
        <taxon>50 kb inversion clade</taxon>
        <taxon>dalbergioids sensu lato</taxon>
        <taxon>Dalbergieae</taxon>
        <taxon>Pterocarpus clade</taxon>
        <taxon>Arachis</taxon>
    </lineage>
</organism>
<name>A0A445CBN5_ARAHY</name>
<evidence type="ECO:0008006" key="7">
    <source>
        <dbReference type="Google" id="ProtNLM"/>
    </source>
</evidence>
<evidence type="ECO:0000259" key="3">
    <source>
        <dbReference type="PROSITE" id="PS50158"/>
    </source>
</evidence>
<evidence type="ECO:0000259" key="4">
    <source>
        <dbReference type="PROSITE" id="PS50966"/>
    </source>
</evidence>
<keyword evidence="1" id="KW-0862">Zinc</keyword>
<evidence type="ECO:0000313" key="6">
    <source>
        <dbReference type="Proteomes" id="UP000289738"/>
    </source>
</evidence>
<feature type="region of interest" description="Disordered" evidence="2">
    <location>
        <begin position="184"/>
        <end position="244"/>
    </location>
</feature>
<sequence length="244" mass="27359">MSRFAKKKKKTEKYEGTIMPKPKKRLDVIATRAMEWQARWAGGLKYEVSHKNRIIVERFVVDLLAGTCSCRFWGLCGMPCPHACCAIFEKGDSPEDYCNNFYSSAAYVATYGNLVSPINGENMWPKVECDTIILPIFRVKPGRPRMVRITEPNENRSQTKLRRTGSSVTCSNCDQYGHNRRHCPDPIVSEPGLAATTNGEDPNAAADNRSGMNIRRSERIRQTGVGRRRGRGRGKDSGRGRAAS</sequence>
<dbReference type="GO" id="GO:0008270">
    <property type="term" value="F:zinc ion binding"/>
    <property type="evidence" value="ECO:0007669"/>
    <property type="project" value="UniProtKB-KW"/>
</dbReference>
<dbReference type="EMBL" id="SDMP01000007">
    <property type="protein sequence ID" value="RYR48328.1"/>
    <property type="molecule type" value="Genomic_DNA"/>
</dbReference>
<dbReference type="AlphaFoldDB" id="A0A445CBN5"/>
<dbReference type="SUPFAM" id="SSF57756">
    <property type="entry name" value="Retrovirus zinc finger-like domains"/>
    <property type="match status" value="1"/>
</dbReference>
<keyword evidence="6" id="KW-1185">Reference proteome</keyword>
<feature type="domain" description="SWIM-type" evidence="4">
    <location>
        <begin position="59"/>
        <end position="91"/>
    </location>
</feature>
<dbReference type="InterPro" id="IPR036875">
    <property type="entry name" value="Znf_CCHC_sf"/>
</dbReference>
<protein>
    <recommendedName>
        <fullName evidence="7">SWIM-type domain-containing protein</fullName>
    </recommendedName>
</protein>
<keyword evidence="1" id="KW-0863">Zinc-finger</keyword>
<evidence type="ECO:0000256" key="1">
    <source>
        <dbReference type="PROSITE-ProRule" id="PRU00047"/>
    </source>
</evidence>
<accession>A0A445CBN5</accession>
<proteinExistence type="predicted"/>
<feature type="domain" description="CCHC-type" evidence="3">
    <location>
        <begin position="170"/>
        <end position="185"/>
    </location>
</feature>